<proteinExistence type="inferred from homology"/>
<dbReference type="PANTHER" id="PTHR47966">
    <property type="entry name" value="BETA-SITE APP-CLEAVING ENZYME, ISOFORM A-RELATED"/>
    <property type="match status" value="1"/>
</dbReference>
<dbReference type="Gene3D" id="2.40.70.10">
    <property type="entry name" value="Acid Proteases"/>
    <property type="match status" value="2"/>
</dbReference>
<evidence type="ECO:0000313" key="6">
    <source>
        <dbReference type="EMBL" id="TGZ69360.1"/>
    </source>
</evidence>
<evidence type="ECO:0000259" key="5">
    <source>
        <dbReference type="PROSITE" id="PS51767"/>
    </source>
</evidence>
<organism evidence="6 7">
    <name type="scientific">Opisthorchis felineus</name>
    <dbReference type="NCBI Taxonomy" id="147828"/>
    <lineage>
        <taxon>Eukaryota</taxon>
        <taxon>Metazoa</taxon>
        <taxon>Spiralia</taxon>
        <taxon>Lophotrochozoa</taxon>
        <taxon>Platyhelminthes</taxon>
        <taxon>Trematoda</taxon>
        <taxon>Digenea</taxon>
        <taxon>Opisthorchiida</taxon>
        <taxon>Opisthorchiata</taxon>
        <taxon>Opisthorchiidae</taxon>
        <taxon>Opisthorchis</taxon>
    </lineage>
</organism>
<evidence type="ECO:0000256" key="1">
    <source>
        <dbReference type="ARBA" id="ARBA00007447"/>
    </source>
</evidence>
<feature type="domain" description="Peptidase A1" evidence="5">
    <location>
        <begin position="51"/>
        <end position="371"/>
    </location>
</feature>
<dbReference type="Proteomes" id="UP000308267">
    <property type="component" value="Unassembled WGS sequence"/>
</dbReference>
<evidence type="ECO:0000256" key="2">
    <source>
        <dbReference type="PIRSR" id="PIRSR601461-1"/>
    </source>
</evidence>
<dbReference type="GO" id="GO:0004190">
    <property type="term" value="F:aspartic-type endopeptidase activity"/>
    <property type="evidence" value="ECO:0007669"/>
    <property type="project" value="InterPro"/>
</dbReference>
<dbReference type="InterPro" id="IPR033121">
    <property type="entry name" value="PEPTIDASE_A1"/>
</dbReference>
<comment type="caution">
    <text evidence="6">The sequence shown here is derived from an EMBL/GenBank/DDBJ whole genome shotgun (WGS) entry which is preliminary data.</text>
</comment>
<keyword evidence="7" id="KW-1185">Reference proteome</keyword>
<dbReference type="GO" id="GO:0006508">
    <property type="term" value="P:proteolysis"/>
    <property type="evidence" value="ECO:0007669"/>
    <property type="project" value="InterPro"/>
</dbReference>
<dbReference type="InterPro" id="IPR001461">
    <property type="entry name" value="Aspartic_peptidase_A1"/>
</dbReference>
<feature type="signal peptide" evidence="4">
    <location>
        <begin position="1"/>
        <end position="16"/>
    </location>
</feature>
<accession>A0A4S2LZK2</accession>
<dbReference type="PANTHER" id="PTHR47966:SF51">
    <property type="entry name" value="BETA-SITE APP-CLEAVING ENZYME, ISOFORM A-RELATED"/>
    <property type="match status" value="1"/>
</dbReference>
<dbReference type="OrthoDB" id="771136at2759"/>
<dbReference type="AlphaFoldDB" id="A0A4S2LZK2"/>
<dbReference type="InterPro" id="IPR034164">
    <property type="entry name" value="Pepsin-like_dom"/>
</dbReference>
<reference evidence="6 7" key="1">
    <citation type="journal article" date="2019" name="BMC Genomics">
        <title>New insights from Opisthorchis felineus genome: update on genomics of the epidemiologically important liver flukes.</title>
        <authorList>
            <person name="Ershov N.I."/>
            <person name="Mordvinov V.A."/>
            <person name="Prokhortchouk E.B."/>
            <person name="Pakharukova M.Y."/>
            <person name="Gunbin K.V."/>
            <person name="Ustyantsev K."/>
            <person name="Genaev M.A."/>
            <person name="Blinov A.G."/>
            <person name="Mazur A."/>
            <person name="Boulygina E."/>
            <person name="Tsygankova S."/>
            <person name="Khrameeva E."/>
            <person name="Chekanov N."/>
            <person name="Fan G."/>
            <person name="Xiao A."/>
            <person name="Zhang H."/>
            <person name="Xu X."/>
            <person name="Yang H."/>
            <person name="Solovyev V."/>
            <person name="Lee S.M."/>
            <person name="Liu X."/>
            <person name="Afonnikov D.A."/>
            <person name="Skryabin K.G."/>
        </authorList>
    </citation>
    <scope>NUCLEOTIDE SEQUENCE [LARGE SCALE GENOMIC DNA]</scope>
    <source>
        <strain evidence="6">AK-0245</strain>
        <tissue evidence="6">Whole organism</tissue>
    </source>
</reference>
<feature type="active site" evidence="2">
    <location>
        <position position="266"/>
    </location>
</feature>
<evidence type="ECO:0000256" key="4">
    <source>
        <dbReference type="SAM" id="SignalP"/>
    </source>
</evidence>
<feature type="chain" id="PRO_5020375888" description="Peptidase A1 domain-containing protein" evidence="4">
    <location>
        <begin position="17"/>
        <end position="374"/>
    </location>
</feature>
<evidence type="ECO:0000256" key="3">
    <source>
        <dbReference type="PIRSR" id="PIRSR601461-2"/>
    </source>
</evidence>
<dbReference type="InterPro" id="IPR021109">
    <property type="entry name" value="Peptidase_aspartic_dom_sf"/>
</dbReference>
<comment type="similarity">
    <text evidence="1">Belongs to the peptidase A1 family.</text>
</comment>
<dbReference type="SUPFAM" id="SSF50630">
    <property type="entry name" value="Acid proteases"/>
    <property type="match status" value="1"/>
</dbReference>
<sequence length="374" mass="41748">MLGFILLSILIRIAVASRNVTDPLIGALLQRNKRDGPKIEVTLYGYQNIVYYGIVGIGSPVQYFRLQFDTGSPVTWVSNVHRAKELSMVQNTYSPSDSKTHDVKRSWYSDKYGNYVVSGYIASDLARVSSRYLIKFIQSQIHSCAFRTDFAVVDRYAGYSKQLELTDGLFGLAAGHAKPGFESTALDDMYSQGLITRRMFSFVFRRGGFDGTVVFGEYSKNHIPGEVYYVPLVQSSIAPISWIIRIASITYADGTPLIKNILTLPDTGTSRSYFPKMFVDRLFTGIWTKRTANGDIACSAMKRMPSLIVNLDGLQLPWHPTQYIEKLDSGLCQSTISVTDPSIPIDSLLGISFLRYFTTVFDVDNARVGFAGLI</sequence>
<gene>
    <name evidence="6" type="ORF">CRM22_003783</name>
</gene>
<keyword evidence="4" id="KW-0732">Signal</keyword>
<feature type="disulfide bond" evidence="3">
    <location>
        <begin position="298"/>
        <end position="332"/>
    </location>
</feature>
<dbReference type="PROSITE" id="PS51767">
    <property type="entry name" value="PEPTIDASE_A1"/>
    <property type="match status" value="1"/>
</dbReference>
<dbReference type="STRING" id="147828.A0A4S2LZK2"/>
<feature type="active site" evidence="2">
    <location>
        <position position="69"/>
    </location>
</feature>
<keyword evidence="3" id="KW-1015">Disulfide bond</keyword>
<evidence type="ECO:0000313" key="7">
    <source>
        <dbReference type="Proteomes" id="UP000308267"/>
    </source>
</evidence>
<dbReference type="Pfam" id="PF00026">
    <property type="entry name" value="Asp"/>
    <property type="match status" value="1"/>
</dbReference>
<protein>
    <recommendedName>
        <fullName evidence="5">Peptidase A1 domain-containing protein</fullName>
    </recommendedName>
</protein>
<dbReference type="EMBL" id="SJOL01006087">
    <property type="protein sequence ID" value="TGZ69360.1"/>
    <property type="molecule type" value="Genomic_DNA"/>
</dbReference>
<dbReference type="PRINTS" id="PR00792">
    <property type="entry name" value="PEPSIN"/>
</dbReference>
<name>A0A4S2LZK2_OPIFE</name>
<dbReference type="CDD" id="cd05471">
    <property type="entry name" value="pepsin_like"/>
    <property type="match status" value="1"/>
</dbReference>